<organism evidence="1">
    <name type="scientific">freshwater metagenome</name>
    <dbReference type="NCBI Taxonomy" id="449393"/>
    <lineage>
        <taxon>unclassified sequences</taxon>
        <taxon>metagenomes</taxon>
        <taxon>ecological metagenomes</taxon>
    </lineage>
</organism>
<dbReference type="EMBL" id="CAFBLQ010000222">
    <property type="protein sequence ID" value="CAB4883054.1"/>
    <property type="molecule type" value="Genomic_DNA"/>
</dbReference>
<evidence type="ECO:0000313" key="1">
    <source>
        <dbReference type="EMBL" id="CAB4883054.1"/>
    </source>
</evidence>
<reference evidence="1" key="1">
    <citation type="submission" date="2020-05" db="EMBL/GenBank/DDBJ databases">
        <authorList>
            <person name="Chiriac C."/>
            <person name="Salcher M."/>
            <person name="Ghai R."/>
            <person name="Kavagutti S V."/>
        </authorList>
    </citation>
    <scope>NUCLEOTIDE SEQUENCE</scope>
</reference>
<dbReference type="AlphaFoldDB" id="A0A6J7EPC8"/>
<sequence>MTRLAQVVFALLVAGAFGAFFVAQQLKSSPSVVQSFQLKYRAISPNGDRRLDVQRVTFRLKRSDTVDVAVVSDAGDVVRMIGAGIRLRPYRMLKPSLVWNGRDERGTVVADGLYRIRITLRREGRSVTMRRAFRVDTTPPRVVLTSVGPNPASGAEVLPRSDGRPARIRFSPPAFRGRLVIFRLAPSPRAMVARLPIANGESVVTWDGRGPGGRLVRPGRYLAVVVTRDRAGNDGASVALGANGLPTAAALAPLPRRGVIEIRRRGAR</sequence>
<dbReference type="Gene3D" id="2.60.40.4070">
    <property type="match status" value="1"/>
</dbReference>
<accession>A0A6J7EPC8</accession>
<gene>
    <name evidence="1" type="ORF">UFOPK3423_01538</name>
</gene>
<proteinExistence type="predicted"/>
<name>A0A6J7EPC8_9ZZZZ</name>
<protein>
    <submittedName>
        <fullName evidence="1">Unannotated protein</fullName>
    </submittedName>
</protein>